<dbReference type="AlphaFoldDB" id="A0AA39HGK6"/>
<feature type="transmembrane region" description="Helical" evidence="1">
    <location>
        <begin position="232"/>
        <end position="252"/>
    </location>
</feature>
<sequence length="288" mass="32475">MVQDNVVVGIVYLSVALFCLPLHLVIIFIFTSNAEFRKLASYQIMTHIGVVDCLQLLVHVYSGILGGLANAGWIAMIMMVLVLALNRLEVVGEIRIISCATSTKMYTMLTFLSWMIGVAFFCCYLTPHTGMKYNHRNFYWSLEGEENITEALSDAETYSTIPALAIALLIYAVICLIIISKKKALISTKKILSNQEIRILLQALIICGCIVLEICCWHWGDHFLPNSFYTPIVINTMWILENGALNPTLYLIMNKSIRRKFVDIVSFSKNYQLFVSANSVPTPISQNR</sequence>
<proteinExistence type="predicted"/>
<evidence type="ECO:0000313" key="3">
    <source>
        <dbReference type="Proteomes" id="UP001175271"/>
    </source>
</evidence>
<evidence type="ECO:0008006" key="4">
    <source>
        <dbReference type="Google" id="ProtNLM"/>
    </source>
</evidence>
<feature type="transmembrane region" description="Helical" evidence="1">
    <location>
        <begin position="161"/>
        <end position="179"/>
    </location>
</feature>
<evidence type="ECO:0000256" key="1">
    <source>
        <dbReference type="SAM" id="Phobius"/>
    </source>
</evidence>
<feature type="transmembrane region" description="Helical" evidence="1">
    <location>
        <begin position="199"/>
        <end position="220"/>
    </location>
</feature>
<gene>
    <name evidence="2" type="ORF">QR680_018008</name>
</gene>
<accession>A0AA39HGK6</accession>
<dbReference type="Gene3D" id="1.20.1070.10">
    <property type="entry name" value="Rhodopsin 7-helix transmembrane proteins"/>
    <property type="match status" value="1"/>
</dbReference>
<dbReference type="SUPFAM" id="SSF81321">
    <property type="entry name" value="Family A G protein-coupled receptor-like"/>
    <property type="match status" value="1"/>
</dbReference>
<feature type="transmembrane region" description="Helical" evidence="1">
    <location>
        <begin position="6"/>
        <end position="30"/>
    </location>
</feature>
<keyword evidence="1" id="KW-0812">Transmembrane</keyword>
<organism evidence="2 3">
    <name type="scientific">Steinernema hermaphroditum</name>
    <dbReference type="NCBI Taxonomy" id="289476"/>
    <lineage>
        <taxon>Eukaryota</taxon>
        <taxon>Metazoa</taxon>
        <taxon>Ecdysozoa</taxon>
        <taxon>Nematoda</taxon>
        <taxon>Chromadorea</taxon>
        <taxon>Rhabditida</taxon>
        <taxon>Tylenchina</taxon>
        <taxon>Panagrolaimomorpha</taxon>
        <taxon>Strongyloidoidea</taxon>
        <taxon>Steinernematidae</taxon>
        <taxon>Steinernema</taxon>
    </lineage>
</organism>
<feature type="transmembrane region" description="Helical" evidence="1">
    <location>
        <begin position="67"/>
        <end position="85"/>
    </location>
</feature>
<protein>
    <recommendedName>
        <fullName evidence="4">7TM GPCR serpentine receptor class x (Srx) domain-containing protein</fullName>
    </recommendedName>
</protein>
<keyword evidence="3" id="KW-1185">Reference proteome</keyword>
<evidence type="ECO:0000313" key="2">
    <source>
        <dbReference type="EMBL" id="KAK0405457.1"/>
    </source>
</evidence>
<dbReference type="Proteomes" id="UP001175271">
    <property type="component" value="Unassembled WGS sequence"/>
</dbReference>
<feature type="transmembrane region" description="Helical" evidence="1">
    <location>
        <begin position="106"/>
        <end position="127"/>
    </location>
</feature>
<dbReference type="Pfam" id="PF10321">
    <property type="entry name" value="7TM_GPCR_Srt"/>
    <property type="match status" value="1"/>
</dbReference>
<dbReference type="InterPro" id="IPR019425">
    <property type="entry name" value="7TM_GPCR_serpentine_rcpt_Srt"/>
</dbReference>
<keyword evidence="1" id="KW-1133">Transmembrane helix</keyword>
<reference evidence="2" key="1">
    <citation type="submission" date="2023-06" db="EMBL/GenBank/DDBJ databases">
        <title>Genomic analysis of the entomopathogenic nematode Steinernema hermaphroditum.</title>
        <authorList>
            <person name="Schwarz E.M."/>
            <person name="Heppert J.K."/>
            <person name="Baniya A."/>
            <person name="Schwartz H.T."/>
            <person name="Tan C.-H."/>
            <person name="Antoshechkin I."/>
            <person name="Sternberg P.W."/>
            <person name="Goodrich-Blair H."/>
            <person name="Dillman A.R."/>
        </authorList>
    </citation>
    <scope>NUCLEOTIDE SEQUENCE</scope>
    <source>
        <strain evidence="2">PS9179</strain>
        <tissue evidence="2">Whole animal</tissue>
    </source>
</reference>
<comment type="caution">
    <text evidence="2">The sequence shown here is derived from an EMBL/GenBank/DDBJ whole genome shotgun (WGS) entry which is preliminary data.</text>
</comment>
<keyword evidence="1" id="KW-0472">Membrane</keyword>
<dbReference type="EMBL" id="JAUCMV010000004">
    <property type="protein sequence ID" value="KAK0405457.1"/>
    <property type="molecule type" value="Genomic_DNA"/>
</dbReference>
<dbReference type="PANTHER" id="PTHR23021">
    <property type="entry name" value="SERPENTINE RECEPTOR, CLASS T"/>
    <property type="match status" value="1"/>
</dbReference>
<name>A0AA39HGK6_9BILA</name>